<evidence type="ECO:0000259" key="2">
    <source>
        <dbReference type="PROSITE" id="PS51898"/>
    </source>
</evidence>
<dbReference type="SUPFAM" id="SSF56349">
    <property type="entry name" value="DNA breaking-rejoining enzymes"/>
    <property type="match status" value="1"/>
</dbReference>
<dbReference type="InterPro" id="IPR013762">
    <property type="entry name" value="Integrase-like_cat_sf"/>
</dbReference>
<dbReference type="GO" id="GO:0015074">
    <property type="term" value="P:DNA integration"/>
    <property type="evidence" value="ECO:0007669"/>
    <property type="project" value="InterPro"/>
</dbReference>
<sequence length="292" mass="33919">MASLYKNKGIWYLSLMHKGKRKYRNLKTSDIRVANQLKPYVEAELIAELTGLRVANENLTFSELVKRFLAVGHNWSDSTKSLNQYILDDHVSGKPLPNNPTSRAIHTRIINQCWRWGADNNLVEKAHYIPGDTIGEARHRTYTVEELKLMFAEIQDDTFNSFVRFAYYTGARRGEIRSISRENVLEGSLVVRGKSGRRYVKLNTQAQAILQQQMPLWSYKKDYVSHKFKKEVRRLSIRNARFHDLRRTFGLNLIKQGMSIYKVSKLLGHASVRTTEQHYAPLLTAEIEDFEL</sequence>
<feature type="domain" description="Tyr recombinase" evidence="2">
    <location>
        <begin position="137"/>
        <end position="292"/>
    </location>
</feature>
<dbReference type="PANTHER" id="PTHR30349:SF64">
    <property type="entry name" value="PROPHAGE INTEGRASE INTD-RELATED"/>
    <property type="match status" value="1"/>
</dbReference>
<dbReference type="CDD" id="cd00796">
    <property type="entry name" value="INT_Rci_Hp1_C"/>
    <property type="match status" value="1"/>
</dbReference>
<organism evidence="3">
    <name type="scientific">marine metagenome</name>
    <dbReference type="NCBI Taxonomy" id="408172"/>
    <lineage>
        <taxon>unclassified sequences</taxon>
        <taxon>metagenomes</taxon>
        <taxon>ecological metagenomes</taxon>
    </lineage>
</organism>
<dbReference type="Gene3D" id="1.10.443.10">
    <property type="entry name" value="Intergrase catalytic core"/>
    <property type="match status" value="2"/>
</dbReference>
<dbReference type="GO" id="GO:0003677">
    <property type="term" value="F:DNA binding"/>
    <property type="evidence" value="ECO:0007669"/>
    <property type="project" value="InterPro"/>
</dbReference>
<gene>
    <name evidence="3" type="ORF">METZ01_LOCUS77468</name>
</gene>
<dbReference type="Pfam" id="PF00589">
    <property type="entry name" value="Phage_integrase"/>
    <property type="match status" value="1"/>
</dbReference>
<dbReference type="AlphaFoldDB" id="A0A381U9J0"/>
<dbReference type="InterPro" id="IPR002104">
    <property type="entry name" value="Integrase_catalytic"/>
</dbReference>
<dbReference type="InterPro" id="IPR011010">
    <property type="entry name" value="DNA_brk_join_enz"/>
</dbReference>
<accession>A0A381U9J0</accession>
<dbReference type="PROSITE" id="PS51898">
    <property type="entry name" value="TYR_RECOMBINASE"/>
    <property type="match status" value="1"/>
</dbReference>
<protein>
    <recommendedName>
        <fullName evidence="2">Tyr recombinase domain-containing protein</fullName>
    </recommendedName>
</protein>
<keyword evidence="1" id="KW-0233">DNA recombination</keyword>
<name>A0A381U9J0_9ZZZZ</name>
<dbReference type="PANTHER" id="PTHR30349">
    <property type="entry name" value="PHAGE INTEGRASE-RELATED"/>
    <property type="match status" value="1"/>
</dbReference>
<dbReference type="InterPro" id="IPR050090">
    <property type="entry name" value="Tyrosine_recombinase_XerCD"/>
</dbReference>
<reference evidence="3" key="1">
    <citation type="submission" date="2018-05" db="EMBL/GenBank/DDBJ databases">
        <authorList>
            <person name="Lanie J.A."/>
            <person name="Ng W.-L."/>
            <person name="Kazmierczak K.M."/>
            <person name="Andrzejewski T.M."/>
            <person name="Davidsen T.M."/>
            <person name="Wayne K.J."/>
            <person name="Tettelin H."/>
            <person name="Glass J.I."/>
            <person name="Rusch D."/>
            <person name="Podicherti R."/>
            <person name="Tsui H.-C.T."/>
            <person name="Winkler M.E."/>
        </authorList>
    </citation>
    <scope>NUCLEOTIDE SEQUENCE</scope>
</reference>
<dbReference type="EMBL" id="UINC01005959">
    <property type="protein sequence ID" value="SVA24614.1"/>
    <property type="molecule type" value="Genomic_DNA"/>
</dbReference>
<evidence type="ECO:0000313" key="3">
    <source>
        <dbReference type="EMBL" id="SVA24614.1"/>
    </source>
</evidence>
<dbReference type="GO" id="GO:0006310">
    <property type="term" value="P:DNA recombination"/>
    <property type="evidence" value="ECO:0007669"/>
    <property type="project" value="UniProtKB-KW"/>
</dbReference>
<evidence type="ECO:0000256" key="1">
    <source>
        <dbReference type="ARBA" id="ARBA00023172"/>
    </source>
</evidence>
<proteinExistence type="predicted"/>